<feature type="transmembrane region" description="Helical" evidence="2">
    <location>
        <begin position="6"/>
        <end position="28"/>
    </location>
</feature>
<name>A0A1H1Z5G4_9MICC</name>
<dbReference type="RefSeq" id="WP_091720223.1">
    <property type="nucleotide sequence ID" value="NZ_CAUQLD010000025.1"/>
</dbReference>
<keyword evidence="2" id="KW-0812">Transmembrane</keyword>
<gene>
    <name evidence="3" type="ORF">SAMN04489743_2301</name>
</gene>
<dbReference type="Proteomes" id="UP000198751">
    <property type="component" value="Chromosome I"/>
</dbReference>
<keyword evidence="4" id="KW-1185">Reference proteome</keyword>
<feature type="region of interest" description="Disordered" evidence="1">
    <location>
        <begin position="29"/>
        <end position="78"/>
    </location>
</feature>
<accession>A0A1H1Z5G4</accession>
<evidence type="ECO:0000313" key="4">
    <source>
        <dbReference type="Proteomes" id="UP000198751"/>
    </source>
</evidence>
<evidence type="ECO:0000256" key="2">
    <source>
        <dbReference type="SAM" id="Phobius"/>
    </source>
</evidence>
<dbReference type="EMBL" id="LT629779">
    <property type="protein sequence ID" value="SDT28920.1"/>
    <property type="molecule type" value="Genomic_DNA"/>
</dbReference>
<feature type="compositionally biased region" description="Basic residues" evidence="1">
    <location>
        <begin position="65"/>
        <end position="78"/>
    </location>
</feature>
<keyword evidence="2" id="KW-1133">Transmembrane helix</keyword>
<organism evidence="3 4">
    <name type="scientific">Pseudarthrobacter equi</name>
    <dbReference type="NCBI Taxonomy" id="728066"/>
    <lineage>
        <taxon>Bacteria</taxon>
        <taxon>Bacillati</taxon>
        <taxon>Actinomycetota</taxon>
        <taxon>Actinomycetes</taxon>
        <taxon>Micrococcales</taxon>
        <taxon>Micrococcaceae</taxon>
        <taxon>Pseudarthrobacter</taxon>
    </lineage>
</organism>
<protein>
    <submittedName>
        <fullName evidence="3">Uncharacterized protein</fullName>
    </submittedName>
</protein>
<reference evidence="4" key="1">
    <citation type="submission" date="2016-10" db="EMBL/GenBank/DDBJ databases">
        <authorList>
            <person name="Varghese N."/>
            <person name="Submissions S."/>
        </authorList>
    </citation>
    <scope>NUCLEOTIDE SEQUENCE [LARGE SCALE GENOMIC DNA]</scope>
    <source>
        <strain evidence="4">IMMIB L-1606</strain>
    </source>
</reference>
<dbReference type="AlphaFoldDB" id="A0A1H1Z5G4"/>
<keyword evidence="2" id="KW-0472">Membrane</keyword>
<sequence>MGTEIGIALVLLTAFAWMAGTLVILSAIDRPERKARRQERRDTRAGEHRRKVEYRPVAAGSRPEGRRRHPRTRKLRPH</sequence>
<evidence type="ECO:0000313" key="3">
    <source>
        <dbReference type="EMBL" id="SDT28920.1"/>
    </source>
</evidence>
<evidence type="ECO:0000256" key="1">
    <source>
        <dbReference type="SAM" id="MobiDB-lite"/>
    </source>
</evidence>
<proteinExistence type="predicted"/>